<protein>
    <submittedName>
        <fullName evidence="2">Uncharacterized protein</fullName>
    </submittedName>
</protein>
<feature type="transmembrane region" description="Helical" evidence="1">
    <location>
        <begin position="7"/>
        <end position="25"/>
    </location>
</feature>
<name>A0A5N4ALL5_PHOPY</name>
<proteinExistence type="predicted"/>
<evidence type="ECO:0000313" key="2">
    <source>
        <dbReference type="EMBL" id="KAB0798211.1"/>
    </source>
</evidence>
<comment type="caution">
    <text evidence="2">The sequence shown here is derived from an EMBL/GenBank/DDBJ whole genome shotgun (WGS) entry which is preliminary data.</text>
</comment>
<dbReference type="Proteomes" id="UP000327044">
    <property type="component" value="Unassembled WGS sequence"/>
</dbReference>
<feature type="transmembrane region" description="Helical" evidence="1">
    <location>
        <begin position="121"/>
        <end position="139"/>
    </location>
</feature>
<keyword evidence="1" id="KW-1133">Transmembrane helix</keyword>
<dbReference type="AlphaFoldDB" id="A0A5N4ALL5"/>
<gene>
    <name evidence="2" type="ORF">PPYR_09204</name>
</gene>
<reference evidence="2 3" key="1">
    <citation type="journal article" date="2018" name="Elife">
        <title>Firefly genomes illuminate parallel origins of bioluminescence in beetles.</title>
        <authorList>
            <person name="Fallon T.R."/>
            <person name="Lower S.E."/>
            <person name="Chang C.H."/>
            <person name="Bessho-Uehara M."/>
            <person name="Martin G.J."/>
            <person name="Bewick A.J."/>
            <person name="Behringer M."/>
            <person name="Debat H.J."/>
            <person name="Wong I."/>
            <person name="Day J.C."/>
            <person name="Suvorov A."/>
            <person name="Silva C.J."/>
            <person name="Stanger-Hall K.F."/>
            <person name="Hall D.W."/>
            <person name="Schmitz R.J."/>
            <person name="Nelson D.R."/>
            <person name="Lewis S.M."/>
            <person name="Shigenobu S."/>
            <person name="Bybee S.M."/>
            <person name="Larracuente A.M."/>
            <person name="Oba Y."/>
            <person name="Weng J.K."/>
        </authorList>
    </citation>
    <scope>NUCLEOTIDE SEQUENCE [LARGE SCALE GENOMIC DNA]</scope>
    <source>
        <strain evidence="2">1611_PpyrPB1</strain>
        <tissue evidence="2">Whole body</tissue>
    </source>
</reference>
<keyword evidence="1" id="KW-0812">Transmembrane</keyword>
<evidence type="ECO:0000313" key="3">
    <source>
        <dbReference type="Proteomes" id="UP000327044"/>
    </source>
</evidence>
<keyword evidence="3" id="KW-1185">Reference proteome</keyword>
<feature type="transmembrane region" description="Helical" evidence="1">
    <location>
        <begin position="31"/>
        <end position="53"/>
    </location>
</feature>
<dbReference type="InParanoid" id="A0A5N4ALL5"/>
<accession>A0A5N4ALL5</accession>
<evidence type="ECO:0000256" key="1">
    <source>
        <dbReference type="SAM" id="Phobius"/>
    </source>
</evidence>
<feature type="transmembrane region" description="Helical" evidence="1">
    <location>
        <begin position="65"/>
        <end position="86"/>
    </location>
</feature>
<keyword evidence="1" id="KW-0472">Membrane</keyword>
<dbReference type="EMBL" id="VVIM01000006">
    <property type="protein sequence ID" value="KAB0798211.1"/>
    <property type="molecule type" value="Genomic_DNA"/>
</dbReference>
<sequence>MYRVSVITSYIILFCISFYCLVSHFERTKFTLRFLSITLGIICSFSIFGALRWSFPCNWNFEEIHVILTFLVPAVAVPCMVLESWLDRGTLRNAHVWAHFIVGLSLTLLKLKKMLMLQKDLVKALAFFNLVCLLLASLFYRDYNVAILLLLFIMSQYGAYSKPPEHLYNYCLGGFTYAAYKSV</sequence>
<organism evidence="2 3">
    <name type="scientific">Photinus pyralis</name>
    <name type="common">Common eastern firefly</name>
    <name type="synonym">Lampyris pyralis</name>
    <dbReference type="NCBI Taxonomy" id="7054"/>
    <lineage>
        <taxon>Eukaryota</taxon>
        <taxon>Metazoa</taxon>
        <taxon>Ecdysozoa</taxon>
        <taxon>Arthropoda</taxon>
        <taxon>Hexapoda</taxon>
        <taxon>Insecta</taxon>
        <taxon>Pterygota</taxon>
        <taxon>Neoptera</taxon>
        <taxon>Endopterygota</taxon>
        <taxon>Coleoptera</taxon>
        <taxon>Polyphaga</taxon>
        <taxon>Elateriformia</taxon>
        <taxon>Elateroidea</taxon>
        <taxon>Lampyridae</taxon>
        <taxon>Lampyrinae</taxon>
        <taxon>Photinus</taxon>
    </lineage>
</organism>